<sequence length="71" mass="7244">MQIMGGDWVRSAWWLTVGAIKGGLVMVVDSEGGFTIGGDNGEELGEVAVRVGGGIVSGLARGQLKPTVVDS</sequence>
<evidence type="ECO:0000313" key="2">
    <source>
        <dbReference type="EMBL" id="EXC14625.1"/>
    </source>
</evidence>
<name>W9S757_9ROSA</name>
<reference evidence="3" key="1">
    <citation type="submission" date="2013-01" db="EMBL/GenBank/DDBJ databases">
        <title>Draft Genome Sequence of a Mulberry Tree, Morus notabilis C.K. Schneid.</title>
        <authorList>
            <person name="He N."/>
            <person name="Zhao S."/>
        </authorList>
    </citation>
    <scope>NUCLEOTIDE SEQUENCE</scope>
</reference>
<proteinExistence type="predicted"/>
<keyword evidence="1" id="KW-0732">Signal</keyword>
<feature type="signal peptide" evidence="1">
    <location>
        <begin position="1"/>
        <end position="30"/>
    </location>
</feature>
<evidence type="ECO:0000256" key="1">
    <source>
        <dbReference type="SAM" id="SignalP"/>
    </source>
</evidence>
<keyword evidence="3" id="KW-1185">Reference proteome</keyword>
<dbReference type="AlphaFoldDB" id="W9S757"/>
<evidence type="ECO:0000313" key="3">
    <source>
        <dbReference type="Proteomes" id="UP000030645"/>
    </source>
</evidence>
<dbReference type="EMBL" id="KE345767">
    <property type="protein sequence ID" value="EXC14625.1"/>
    <property type="molecule type" value="Genomic_DNA"/>
</dbReference>
<accession>W9S757</accession>
<organism evidence="2 3">
    <name type="scientific">Morus notabilis</name>
    <dbReference type="NCBI Taxonomy" id="981085"/>
    <lineage>
        <taxon>Eukaryota</taxon>
        <taxon>Viridiplantae</taxon>
        <taxon>Streptophyta</taxon>
        <taxon>Embryophyta</taxon>
        <taxon>Tracheophyta</taxon>
        <taxon>Spermatophyta</taxon>
        <taxon>Magnoliopsida</taxon>
        <taxon>eudicotyledons</taxon>
        <taxon>Gunneridae</taxon>
        <taxon>Pentapetalae</taxon>
        <taxon>rosids</taxon>
        <taxon>fabids</taxon>
        <taxon>Rosales</taxon>
        <taxon>Moraceae</taxon>
        <taxon>Moreae</taxon>
        <taxon>Morus</taxon>
    </lineage>
</organism>
<feature type="chain" id="PRO_5004931860" evidence="1">
    <location>
        <begin position="31"/>
        <end position="71"/>
    </location>
</feature>
<gene>
    <name evidence="2" type="ORF">L484_008544</name>
</gene>
<protein>
    <submittedName>
        <fullName evidence="2">Uncharacterized protein</fullName>
    </submittedName>
</protein>
<dbReference type="Proteomes" id="UP000030645">
    <property type="component" value="Unassembled WGS sequence"/>
</dbReference>